<sequence length="155" mass="17505">MSDLDPAFDDDEHQRYARYRQELSRVLPESESDMVRVVLGDPDTAMAEAAVVGHLDRRATELLTAPAFPEWAHTIGQVIGEREFVVRRLREWALLRSIRTGEEWTADQVCGASDWFQRKAVDLTTSPAVLALLADKGRTRRVRAAAARRMVGTTR</sequence>
<name>A0ABN6U420_9NOCA</name>
<evidence type="ECO:0000313" key="1">
    <source>
        <dbReference type="EMBL" id="BDT99966.1"/>
    </source>
</evidence>
<dbReference type="RefSeq" id="WP_281880197.1">
    <property type="nucleotide sequence ID" value="NZ_AP026976.1"/>
</dbReference>
<evidence type="ECO:0008006" key="3">
    <source>
        <dbReference type="Google" id="ProtNLM"/>
    </source>
</evidence>
<evidence type="ECO:0000313" key="2">
    <source>
        <dbReference type="Proteomes" id="UP001317870"/>
    </source>
</evidence>
<dbReference type="EMBL" id="AP026978">
    <property type="protein sequence ID" value="BDT99966.1"/>
    <property type="molecule type" value="Genomic_DNA"/>
</dbReference>
<reference evidence="1 2" key="1">
    <citation type="submission" date="2022-11" db="EMBL/GenBank/DDBJ databases">
        <title>Genome Sequencing of Nocardia sp. ON39_IFM12276 and assembly.</title>
        <authorList>
            <person name="Shimojima M."/>
            <person name="Toyokawa M."/>
            <person name="Uesaka K."/>
        </authorList>
    </citation>
    <scope>NUCLEOTIDE SEQUENCE [LARGE SCALE GENOMIC DNA]</scope>
    <source>
        <strain evidence="1 2">IFM 12276</strain>
    </source>
</reference>
<accession>A0ABN6U420</accession>
<keyword evidence="2" id="KW-1185">Reference proteome</keyword>
<gene>
    <name evidence="1" type="ORF">IFM12276_29950</name>
</gene>
<organism evidence="1 2">
    <name type="scientific">Nocardia sputorum</name>
    <dbReference type="NCBI Taxonomy" id="2984338"/>
    <lineage>
        <taxon>Bacteria</taxon>
        <taxon>Bacillati</taxon>
        <taxon>Actinomycetota</taxon>
        <taxon>Actinomycetes</taxon>
        <taxon>Mycobacteriales</taxon>
        <taxon>Nocardiaceae</taxon>
        <taxon>Nocardia</taxon>
    </lineage>
</organism>
<dbReference type="Proteomes" id="UP001317870">
    <property type="component" value="Chromosome"/>
</dbReference>
<protein>
    <recommendedName>
        <fullName evidence="3">DUF222 domain-containing protein</fullName>
    </recommendedName>
</protein>
<proteinExistence type="predicted"/>